<evidence type="ECO:0000256" key="4">
    <source>
        <dbReference type="ARBA" id="ARBA00023136"/>
    </source>
</evidence>
<dbReference type="RefSeq" id="WP_189458321.1">
    <property type="nucleotide sequence ID" value="NZ_BMYO01000001.1"/>
</dbReference>
<comment type="subcellular location">
    <subcellularLocation>
        <location evidence="7">Cell inner membrane</location>
        <topology evidence="7">Single-pass membrane protein</topology>
    </subcellularLocation>
</comment>
<dbReference type="EC" id="4.2.2.29" evidence="7"/>
<keyword evidence="2 7" id="KW-0812">Transmembrane</keyword>
<keyword evidence="8" id="KW-0449">Lipoprotein</keyword>
<dbReference type="Pfam" id="PF02618">
    <property type="entry name" value="YceG"/>
    <property type="match status" value="1"/>
</dbReference>
<dbReference type="Gene3D" id="3.30.160.60">
    <property type="entry name" value="Classic Zinc Finger"/>
    <property type="match status" value="1"/>
</dbReference>
<name>A0ABQ3GVV6_9NEIS</name>
<dbReference type="HAMAP" id="MF_02065">
    <property type="entry name" value="MltG"/>
    <property type="match status" value="1"/>
</dbReference>
<comment type="function">
    <text evidence="7">Functions as a peptidoglycan terminase that cleaves nascent peptidoglycan strands endolytically to terminate their elongation.</text>
</comment>
<dbReference type="EMBL" id="BMYO01000001">
    <property type="protein sequence ID" value="GHD56027.1"/>
    <property type="molecule type" value="Genomic_DNA"/>
</dbReference>
<proteinExistence type="inferred from homology"/>
<sequence>MAAKRKTTRKQGGFLRRLRQLLVLALVLAIAAAGGLYWYATTPQSQPVPLTFNVGPGSVTRIADQLEKQGATDSALLFRVLARVSGKETRLKAGVYRIDAPTSPWALIDKLARGDVIEVAFTIVEGWGWRDVRRALVAETQLGNDLAPLDDTALLKALKIDASSPEGQFFPDTYHVNPGSSELALLERAHARMKTKLNAAWAQRAPDLPLKSPQDALIMASLVEKETGHGGDRPMIAGVFANRLKIGMRLQTDPTVIYGMGEAYAGKLRKVDLQTDTPYNTYTRAGLPPTPIAMPGEAALVAAVRPATTSALYFVSRGDGTSQFSTSLEEHNSAVDRYIRGR</sequence>
<evidence type="ECO:0000256" key="6">
    <source>
        <dbReference type="ARBA" id="ARBA00023316"/>
    </source>
</evidence>
<evidence type="ECO:0000256" key="7">
    <source>
        <dbReference type="HAMAP-Rule" id="MF_02065"/>
    </source>
</evidence>
<keyword evidence="6 7" id="KW-0961">Cell wall biogenesis/degradation</keyword>
<keyword evidence="3 7" id="KW-1133">Transmembrane helix</keyword>
<evidence type="ECO:0000313" key="9">
    <source>
        <dbReference type="Proteomes" id="UP000604737"/>
    </source>
</evidence>
<evidence type="ECO:0000256" key="2">
    <source>
        <dbReference type="ARBA" id="ARBA00022692"/>
    </source>
</evidence>
<keyword evidence="1 7" id="KW-1003">Cell membrane</keyword>
<evidence type="ECO:0000313" key="8">
    <source>
        <dbReference type="EMBL" id="GHD56027.1"/>
    </source>
</evidence>
<keyword evidence="5 7" id="KW-0456">Lyase</keyword>
<dbReference type="Proteomes" id="UP000604737">
    <property type="component" value="Unassembled WGS sequence"/>
</dbReference>
<keyword evidence="7" id="KW-0997">Cell inner membrane</keyword>
<feature type="transmembrane region" description="Helical" evidence="7">
    <location>
        <begin position="21"/>
        <end position="40"/>
    </location>
</feature>
<keyword evidence="9" id="KW-1185">Reference proteome</keyword>
<keyword evidence="4 7" id="KW-0472">Membrane</keyword>
<comment type="caution">
    <text evidence="8">The sequence shown here is derived from an EMBL/GenBank/DDBJ whole genome shotgun (WGS) entry which is preliminary data.</text>
</comment>
<accession>A0ABQ3GVV6</accession>
<reference evidence="9" key="1">
    <citation type="journal article" date="2019" name="Int. J. Syst. Evol. Microbiol.">
        <title>The Global Catalogue of Microorganisms (GCM) 10K type strain sequencing project: providing services to taxonomists for standard genome sequencing and annotation.</title>
        <authorList>
            <consortium name="The Broad Institute Genomics Platform"/>
            <consortium name="The Broad Institute Genome Sequencing Center for Infectious Disease"/>
            <person name="Wu L."/>
            <person name="Ma J."/>
        </authorList>
    </citation>
    <scope>NUCLEOTIDE SEQUENCE [LARGE SCALE GENOMIC DNA]</scope>
    <source>
        <strain evidence="9">KCTC 23701</strain>
    </source>
</reference>
<organism evidence="8 9">
    <name type="scientific">Jeongeupia chitinilytica</name>
    <dbReference type="NCBI Taxonomy" id="1041641"/>
    <lineage>
        <taxon>Bacteria</taxon>
        <taxon>Pseudomonadati</taxon>
        <taxon>Pseudomonadota</taxon>
        <taxon>Betaproteobacteria</taxon>
        <taxon>Neisseriales</taxon>
        <taxon>Chitinibacteraceae</taxon>
        <taxon>Jeongeupia</taxon>
    </lineage>
</organism>
<gene>
    <name evidence="7" type="primary">mltG</name>
    <name evidence="8" type="ORF">GCM10007350_02370</name>
</gene>
<dbReference type="PANTHER" id="PTHR30518:SF2">
    <property type="entry name" value="ENDOLYTIC MUREIN TRANSGLYCOSYLASE"/>
    <property type="match status" value="1"/>
</dbReference>
<dbReference type="Gene3D" id="3.30.1490.480">
    <property type="entry name" value="Endolytic murein transglycosylase"/>
    <property type="match status" value="1"/>
</dbReference>
<evidence type="ECO:0000256" key="5">
    <source>
        <dbReference type="ARBA" id="ARBA00023239"/>
    </source>
</evidence>
<dbReference type="NCBIfam" id="TIGR00247">
    <property type="entry name" value="endolytic transglycosylase MltG"/>
    <property type="match status" value="1"/>
</dbReference>
<dbReference type="CDD" id="cd08010">
    <property type="entry name" value="MltG_like"/>
    <property type="match status" value="1"/>
</dbReference>
<evidence type="ECO:0000256" key="1">
    <source>
        <dbReference type="ARBA" id="ARBA00022475"/>
    </source>
</evidence>
<dbReference type="InterPro" id="IPR003770">
    <property type="entry name" value="MLTG-like"/>
</dbReference>
<feature type="site" description="Important for catalytic activity" evidence="7">
    <location>
        <position position="226"/>
    </location>
</feature>
<comment type="similarity">
    <text evidence="7">Belongs to the transglycosylase MltG family.</text>
</comment>
<comment type="catalytic activity">
    <reaction evidence="7">
        <text>a peptidoglycan chain = a peptidoglycan chain with N-acetyl-1,6-anhydromuramyl-[peptide] at the reducing end + a peptidoglycan chain with N-acetylglucosamine at the non-reducing end.</text>
        <dbReference type="EC" id="4.2.2.29"/>
    </reaction>
</comment>
<evidence type="ECO:0000256" key="3">
    <source>
        <dbReference type="ARBA" id="ARBA00022989"/>
    </source>
</evidence>
<dbReference type="PANTHER" id="PTHR30518">
    <property type="entry name" value="ENDOLYTIC MUREIN TRANSGLYCOSYLASE"/>
    <property type="match status" value="1"/>
</dbReference>
<protein>
    <recommendedName>
        <fullName evidence="7">Endolytic murein transglycosylase</fullName>
        <ecNumber evidence="7">4.2.2.29</ecNumber>
    </recommendedName>
    <alternativeName>
        <fullName evidence="7">Peptidoglycan lytic transglycosylase</fullName>
    </alternativeName>
    <alternativeName>
        <fullName evidence="7">Peptidoglycan polymerization terminase</fullName>
    </alternativeName>
</protein>